<dbReference type="Gene3D" id="3.50.50.60">
    <property type="entry name" value="FAD/NAD(P)-binding domain"/>
    <property type="match status" value="1"/>
</dbReference>
<dbReference type="Pfam" id="PF01266">
    <property type="entry name" value="DAO"/>
    <property type="match status" value="1"/>
</dbReference>
<sequence length="372" mass="40523">MRILIVGGGVLGTLHAWQAVERGHDVVQLEREPEARGASVRNFGLVWVGGRASGVELETAQRARTLWERIGERVPGLGFRANGSLTVVRTEAELAVAREVSEGAEAAGRGYKLLDATEARELNPALRGDFEAALWCARDAAVEPRTAQPALRAALAETGRHTWLPGREVRHLTGTGVVDDRGERHDGDVVVFCTGAWTGGLVRELAGDPPVRKVRLQMAQTEPLGEELTTSVADGDSFRYYPAYRGEALVSLNTGQPQHEVAAEHRMQLLLVQRLDGSLTIGDTHEYDEPFAFDVTEDPYEHLTDVAGALLGRPLPRIRRRWAGVYAQTTDPTRIVHRERVAEHAYLVTGPGGRGMTCSPAIAEDTAEELGL</sequence>
<gene>
    <name evidence="2" type="ORF">M8542_24485</name>
</gene>
<dbReference type="AlphaFoldDB" id="A0A9X2NFJ8"/>
<dbReference type="SUPFAM" id="SSF51905">
    <property type="entry name" value="FAD/NAD(P)-binding domain"/>
    <property type="match status" value="1"/>
</dbReference>
<name>A0A9X2NFJ8_9PSEU</name>
<organism evidence="2 3">
    <name type="scientific">Amycolatopsis iheyensis</name>
    <dbReference type="NCBI Taxonomy" id="2945988"/>
    <lineage>
        <taxon>Bacteria</taxon>
        <taxon>Bacillati</taxon>
        <taxon>Actinomycetota</taxon>
        <taxon>Actinomycetes</taxon>
        <taxon>Pseudonocardiales</taxon>
        <taxon>Pseudonocardiaceae</taxon>
        <taxon>Amycolatopsis</taxon>
    </lineage>
</organism>
<evidence type="ECO:0000313" key="3">
    <source>
        <dbReference type="Proteomes" id="UP001144096"/>
    </source>
</evidence>
<dbReference type="GO" id="GO:0005737">
    <property type="term" value="C:cytoplasm"/>
    <property type="evidence" value="ECO:0007669"/>
    <property type="project" value="TreeGrafter"/>
</dbReference>
<dbReference type="PANTHER" id="PTHR13847">
    <property type="entry name" value="SARCOSINE DEHYDROGENASE-RELATED"/>
    <property type="match status" value="1"/>
</dbReference>
<dbReference type="RefSeq" id="WP_257922577.1">
    <property type="nucleotide sequence ID" value="NZ_JAMXQV010000013.1"/>
</dbReference>
<dbReference type="InterPro" id="IPR017741">
    <property type="entry name" value="FAD-dependent_OxRdtase_HpnW"/>
</dbReference>
<dbReference type="NCBIfam" id="TIGR03364">
    <property type="entry name" value="HpnW_proposed"/>
    <property type="match status" value="1"/>
</dbReference>
<keyword evidence="3" id="KW-1185">Reference proteome</keyword>
<feature type="domain" description="FAD dependent oxidoreductase" evidence="1">
    <location>
        <begin position="2"/>
        <end position="368"/>
    </location>
</feature>
<comment type="caution">
    <text evidence="2">The sequence shown here is derived from an EMBL/GenBank/DDBJ whole genome shotgun (WGS) entry which is preliminary data.</text>
</comment>
<dbReference type="Proteomes" id="UP001144096">
    <property type="component" value="Unassembled WGS sequence"/>
</dbReference>
<evidence type="ECO:0000313" key="2">
    <source>
        <dbReference type="EMBL" id="MCR6485990.1"/>
    </source>
</evidence>
<evidence type="ECO:0000259" key="1">
    <source>
        <dbReference type="Pfam" id="PF01266"/>
    </source>
</evidence>
<reference evidence="2" key="1">
    <citation type="submission" date="2022-06" db="EMBL/GenBank/DDBJ databases">
        <title>Amycolatopsis iheyaensis sp. nov., a new species of the genus Amycolatopsis isolated from soil in Iheya island, Japan.</title>
        <authorList>
            <person name="Ngamcharungchit C."/>
            <person name="Kanto H."/>
            <person name="Take A."/>
            <person name="Intra B."/>
            <person name="Matsumoto A."/>
            <person name="Panbangred W."/>
            <person name="Inahashi Y."/>
        </authorList>
    </citation>
    <scope>NUCLEOTIDE SEQUENCE</scope>
    <source>
        <strain evidence="2">OK19-0408</strain>
    </source>
</reference>
<dbReference type="EMBL" id="JAMXQV010000013">
    <property type="protein sequence ID" value="MCR6485990.1"/>
    <property type="molecule type" value="Genomic_DNA"/>
</dbReference>
<dbReference type="Gene3D" id="3.30.9.10">
    <property type="entry name" value="D-Amino Acid Oxidase, subunit A, domain 2"/>
    <property type="match status" value="1"/>
</dbReference>
<accession>A0A9X2NFJ8</accession>
<dbReference type="InterPro" id="IPR036188">
    <property type="entry name" value="FAD/NAD-bd_sf"/>
</dbReference>
<proteinExistence type="predicted"/>
<protein>
    <submittedName>
        <fullName evidence="2">TIGR03364 family FAD-dependent oxidoreductase</fullName>
    </submittedName>
</protein>
<dbReference type="InterPro" id="IPR006076">
    <property type="entry name" value="FAD-dep_OxRdtase"/>
</dbReference>